<feature type="non-terminal residue" evidence="2">
    <location>
        <position position="72"/>
    </location>
</feature>
<name>A0A699ZN64_HAELA</name>
<sequence>MPPPPQPSPRRCAVQAPSSWRRPSAAARSPQRTASSSSWPQVIRCCLTPPLQLLTSWARPASTWGKSVLELT</sequence>
<accession>A0A699ZN64</accession>
<gene>
    <name evidence="2" type="ORF">HaLaN_22030</name>
</gene>
<evidence type="ECO:0000313" key="2">
    <source>
        <dbReference type="EMBL" id="GFH24267.1"/>
    </source>
</evidence>
<dbReference type="Proteomes" id="UP000485058">
    <property type="component" value="Unassembled WGS sequence"/>
</dbReference>
<feature type="compositionally biased region" description="Low complexity" evidence="1">
    <location>
        <begin position="15"/>
        <end position="39"/>
    </location>
</feature>
<keyword evidence="3" id="KW-1185">Reference proteome</keyword>
<dbReference type="AlphaFoldDB" id="A0A699ZN64"/>
<comment type="caution">
    <text evidence="2">The sequence shown here is derived from an EMBL/GenBank/DDBJ whole genome shotgun (WGS) entry which is preliminary data.</text>
</comment>
<feature type="non-terminal residue" evidence="2">
    <location>
        <position position="1"/>
    </location>
</feature>
<proteinExistence type="predicted"/>
<evidence type="ECO:0000313" key="3">
    <source>
        <dbReference type="Proteomes" id="UP000485058"/>
    </source>
</evidence>
<evidence type="ECO:0000256" key="1">
    <source>
        <dbReference type="SAM" id="MobiDB-lite"/>
    </source>
</evidence>
<dbReference type="EMBL" id="BLLF01002486">
    <property type="protein sequence ID" value="GFH24267.1"/>
    <property type="molecule type" value="Genomic_DNA"/>
</dbReference>
<organism evidence="2 3">
    <name type="scientific">Haematococcus lacustris</name>
    <name type="common">Green alga</name>
    <name type="synonym">Haematococcus pluvialis</name>
    <dbReference type="NCBI Taxonomy" id="44745"/>
    <lineage>
        <taxon>Eukaryota</taxon>
        <taxon>Viridiplantae</taxon>
        <taxon>Chlorophyta</taxon>
        <taxon>core chlorophytes</taxon>
        <taxon>Chlorophyceae</taxon>
        <taxon>CS clade</taxon>
        <taxon>Chlamydomonadales</taxon>
        <taxon>Haematococcaceae</taxon>
        <taxon>Haematococcus</taxon>
    </lineage>
</organism>
<feature type="region of interest" description="Disordered" evidence="1">
    <location>
        <begin position="1"/>
        <end position="39"/>
    </location>
</feature>
<reference evidence="2 3" key="1">
    <citation type="submission" date="2020-02" db="EMBL/GenBank/DDBJ databases">
        <title>Draft genome sequence of Haematococcus lacustris strain NIES-144.</title>
        <authorList>
            <person name="Morimoto D."/>
            <person name="Nakagawa S."/>
            <person name="Yoshida T."/>
            <person name="Sawayama S."/>
        </authorList>
    </citation>
    <scope>NUCLEOTIDE SEQUENCE [LARGE SCALE GENOMIC DNA]</scope>
    <source>
        <strain evidence="2 3">NIES-144</strain>
    </source>
</reference>
<protein>
    <submittedName>
        <fullName evidence="2">Uncharacterized protein</fullName>
    </submittedName>
</protein>